<dbReference type="Gene3D" id="3.40.50.1000">
    <property type="entry name" value="HAD superfamily/HAD-like"/>
    <property type="match status" value="1"/>
</dbReference>
<dbReference type="InterPro" id="IPR023214">
    <property type="entry name" value="HAD_sf"/>
</dbReference>
<accession>A0A6A6JIJ0</accession>
<dbReference type="InterPro" id="IPR036412">
    <property type="entry name" value="HAD-like_sf"/>
</dbReference>
<dbReference type="Pfam" id="PF09419">
    <property type="entry name" value="PGP_phosphatase"/>
    <property type="match status" value="1"/>
</dbReference>
<dbReference type="SUPFAM" id="SSF56784">
    <property type="entry name" value="HAD-like"/>
    <property type="match status" value="1"/>
</dbReference>
<proteinExistence type="predicted"/>
<dbReference type="RefSeq" id="XP_033653920.1">
    <property type="nucleotide sequence ID" value="XM_033795608.1"/>
</dbReference>
<dbReference type="Proteomes" id="UP000800097">
    <property type="component" value="Unassembled WGS sequence"/>
</dbReference>
<keyword evidence="2" id="KW-1185">Reference proteome</keyword>
<gene>
    <name evidence="1" type="ORF">EI97DRAFT_377425</name>
</gene>
<organism evidence="1 2">
    <name type="scientific">Westerdykella ornata</name>
    <dbReference type="NCBI Taxonomy" id="318751"/>
    <lineage>
        <taxon>Eukaryota</taxon>
        <taxon>Fungi</taxon>
        <taxon>Dikarya</taxon>
        <taxon>Ascomycota</taxon>
        <taxon>Pezizomycotina</taxon>
        <taxon>Dothideomycetes</taxon>
        <taxon>Pleosporomycetidae</taxon>
        <taxon>Pleosporales</taxon>
        <taxon>Sporormiaceae</taxon>
        <taxon>Westerdykella</taxon>
    </lineage>
</organism>
<dbReference type="GO" id="GO:0008962">
    <property type="term" value="F:phosphatidylglycerophosphatase activity"/>
    <property type="evidence" value="ECO:0007669"/>
    <property type="project" value="InterPro"/>
</dbReference>
<evidence type="ECO:0000313" key="2">
    <source>
        <dbReference type="Proteomes" id="UP000800097"/>
    </source>
</evidence>
<dbReference type="GeneID" id="54548783"/>
<dbReference type="OrthoDB" id="198652at2759"/>
<dbReference type="FunFam" id="3.40.50.1000:FF:000165">
    <property type="entry name" value="HAD superfamily phosphatase"/>
    <property type="match status" value="1"/>
</dbReference>
<protein>
    <submittedName>
        <fullName evidence="1">HAD-superfamily phosphatase</fullName>
    </submittedName>
</protein>
<reference evidence="1" key="1">
    <citation type="journal article" date="2020" name="Stud. Mycol.">
        <title>101 Dothideomycetes genomes: a test case for predicting lifestyles and emergence of pathogens.</title>
        <authorList>
            <person name="Haridas S."/>
            <person name="Albert R."/>
            <person name="Binder M."/>
            <person name="Bloem J."/>
            <person name="Labutti K."/>
            <person name="Salamov A."/>
            <person name="Andreopoulos B."/>
            <person name="Baker S."/>
            <person name="Barry K."/>
            <person name="Bills G."/>
            <person name="Bluhm B."/>
            <person name="Cannon C."/>
            <person name="Castanera R."/>
            <person name="Culley D."/>
            <person name="Daum C."/>
            <person name="Ezra D."/>
            <person name="Gonzalez J."/>
            <person name="Henrissat B."/>
            <person name="Kuo A."/>
            <person name="Liang C."/>
            <person name="Lipzen A."/>
            <person name="Lutzoni F."/>
            <person name="Magnuson J."/>
            <person name="Mondo S."/>
            <person name="Nolan M."/>
            <person name="Ohm R."/>
            <person name="Pangilinan J."/>
            <person name="Park H.-J."/>
            <person name="Ramirez L."/>
            <person name="Alfaro M."/>
            <person name="Sun H."/>
            <person name="Tritt A."/>
            <person name="Yoshinaga Y."/>
            <person name="Zwiers L.-H."/>
            <person name="Turgeon B."/>
            <person name="Goodwin S."/>
            <person name="Spatafora J."/>
            <person name="Crous P."/>
            <person name="Grigoriev I."/>
        </authorList>
    </citation>
    <scope>NUCLEOTIDE SEQUENCE</scope>
    <source>
        <strain evidence="1">CBS 379.55</strain>
    </source>
</reference>
<sequence>MNLSGTLNVFRLVRDPALCLPQHTVSTFNHLPIPLSKAFSKKDGEKDVDIKAVVLDKDNCFAIPHTNEVYGPYQEKFQELRNAYPGSKLLIVSNTAGTASDKHQAEAALLEKTTGVKVLRHSTKKPGCKAEVMEYFRRNPDSEVTSPSQVAIVGDRLFTDVMMANLMGSYGFWWARMEDRFSDFILRRGYCAPDPRSNFE</sequence>
<name>A0A6A6JIJ0_WESOR</name>
<dbReference type="InterPro" id="IPR010021">
    <property type="entry name" value="PGPP1/Gep4"/>
</dbReference>
<dbReference type="EMBL" id="ML986493">
    <property type="protein sequence ID" value="KAF2276381.1"/>
    <property type="molecule type" value="Genomic_DNA"/>
</dbReference>
<dbReference type="NCBIfam" id="TIGR01668">
    <property type="entry name" value="YqeG_hyp_ppase"/>
    <property type="match status" value="1"/>
</dbReference>
<dbReference type="AlphaFoldDB" id="A0A6A6JIJ0"/>
<dbReference type="InterPro" id="IPR027706">
    <property type="entry name" value="PGP_Pase"/>
</dbReference>
<evidence type="ECO:0000313" key="1">
    <source>
        <dbReference type="EMBL" id="KAF2276381.1"/>
    </source>
</evidence>